<comment type="caution">
    <text evidence="3">The sequence shown here is derived from an EMBL/GenBank/DDBJ whole genome shotgun (WGS) entry which is preliminary data.</text>
</comment>
<evidence type="ECO:0000313" key="4">
    <source>
        <dbReference type="Proteomes" id="UP000306552"/>
    </source>
</evidence>
<proteinExistence type="predicted"/>
<dbReference type="EMBL" id="SWMU01000004">
    <property type="protein sequence ID" value="TKS55823.1"/>
    <property type="molecule type" value="Genomic_DNA"/>
</dbReference>
<reference evidence="3 4" key="1">
    <citation type="submission" date="2019-04" db="EMBL/GenBank/DDBJ databases">
        <title>Psychroflexus halotolerans sp. nov., isolated from a marine solar saltern.</title>
        <authorList>
            <person name="Feng X."/>
        </authorList>
    </citation>
    <scope>NUCLEOTIDE SEQUENCE [LARGE SCALE GENOMIC DNA]</scope>
    <source>
        <strain evidence="3 4">WDS2C27</strain>
    </source>
</reference>
<evidence type="ECO:0000313" key="3">
    <source>
        <dbReference type="EMBL" id="TKS55823.1"/>
    </source>
</evidence>
<dbReference type="InterPro" id="IPR028994">
    <property type="entry name" value="Integrin_alpha_N"/>
</dbReference>
<dbReference type="Pfam" id="PF13517">
    <property type="entry name" value="FG-GAP_3"/>
    <property type="match status" value="6"/>
</dbReference>
<gene>
    <name evidence="3" type="ORF">FCN74_10240</name>
</gene>
<keyword evidence="1" id="KW-0732">Signal</keyword>
<dbReference type="InterPro" id="IPR011519">
    <property type="entry name" value="UnbV_ASPIC"/>
</dbReference>
<dbReference type="RefSeq" id="WP_138932650.1">
    <property type="nucleotide sequence ID" value="NZ_SWMU01000004.1"/>
</dbReference>
<dbReference type="InterPro" id="IPR013517">
    <property type="entry name" value="FG-GAP"/>
</dbReference>
<dbReference type="Proteomes" id="UP000306552">
    <property type="component" value="Unassembled WGS sequence"/>
</dbReference>
<accession>A0A4U5TPD5</accession>
<dbReference type="PANTHER" id="PTHR16026">
    <property type="entry name" value="CARTILAGE ACIDIC PROTEIN 1"/>
    <property type="match status" value="1"/>
</dbReference>
<protein>
    <recommendedName>
        <fullName evidence="2">ASPIC/UnbV domain-containing protein</fullName>
    </recommendedName>
</protein>
<dbReference type="SUPFAM" id="SSF69318">
    <property type="entry name" value="Integrin alpha N-terminal domain"/>
    <property type="match status" value="3"/>
</dbReference>
<keyword evidence="4" id="KW-1185">Reference proteome</keyword>
<dbReference type="Gene3D" id="2.130.10.130">
    <property type="entry name" value="Integrin alpha, N-terminal"/>
    <property type="match status" value="4"/>
</dbReference>
<evidence type="ECO:0000256" key="1">
    <source>
        <dbReference type="ARBA" id="ARBA00022729"/>
    </source>
</evidence>
<dbReference type="Pfam" id="PF07593">
    <property type="entry name" value="UnbV_ASPIC"/>
    <property type="match status" value="1"/>
</dbReference>
<sequence>MINPRFLNLITKYPFFISIAMVLLWSCKEKNDVVFRTVSAEKTNISFTNQVTPTEDVNILDYMYFYNGGGVAVGDINNDSLPDIFFSGNQVKNKLYLNQGDLKFKDISNKANIEGNSSWNTGAVMGDVNGDGLLDIYVCAVVGLNGFSGYNELFINNGDETFTESAAEYGLDFDTYSSSAAFLDYDKDGDLDLYLLNHATHTPESYGKVEVRYKRDYQTGDKLLRNDNGKFVDVSEEAGIFGGVNGYGLGISVADFNQDGFPDIYIGNDFHEDDYYYINNGDGTFSNKLMSSFGHTSRFSMGSDVSDINHDGLPDLLSLDMLPENEKVLKSSVDDEDYQLEKIRIENYGYYNQYSRNMLQINQKNGDFKEIGLLSGVAATDWSWSALFADFNQDGEQDLYITNGIIRRPNDLDYINFISSDQIKNKIDKTNLVDQKALSKMPSGKVANYIFKGNGDLTFENKSQSWVDHNKANVSTAMALGDLDNDGDLDIVINNLNETASILENQTNSKSRYLKVNLLYPKPNTSAIGAKVYAYTDNKLQFKENYTCRGYQASSEPMIHFGFGDSKKIDSLKIIWPDNTYQIIKDLPTNQTITVKPNHTIPVKNQSKETKTIFSKVEGNLGIDFTHTEDSYKDFARHKLIPYQLSNKGPAVAIGDLNNDGKKDIFFGGSKFKRSHVYIQRDTSYVSKEFNNILKDSIKEEVSAAIDDFNNDGKNELFVGSAGNDFQPPSKPLLDSYYTLKDTTFVKESTPELYNNNSTLEPYDFDEDGDLDIFVGNYTITNDFGNIPDSYILVNDKGIFSVLDPNPFEKLGMVTDAVWEDFDSDGLKDLIVIGEWMSPKLFKNNGKNFEEVNLPGDLNGLWQAIQPFDIDNDGDTDYILGNWGTNTKFSASDDYPMKMYYADFDNNGQTETIVCTAKDGNYYPIAGLDELASQLVFLKKKFTTYKSFAGQSIESVLSKNMIDKAKVLEVNELKSGYLANDDGQFKFMPFKNILQVAPVTSFLKYDFNNNGSNSILLGGNYFGLTPYHGRLDAFSGALINDINSINLGPKIGLNFLKKEIRHLSIIKMDKKSYLMVTTNNNKVEIYKF</sequence>
<dbReference type="OrthoDB" id="9816120at2"/>
<organism evidence="3 4">
    <name type="scientific">Mesohalobacter halotolerans</name>
    <dbReference type="NCBI Taxonomy" id="1883405"/>
    <lineage>
        <taxon>Bacteria</taxon>
        <taxon>Pseudomonadati</taxon>
        <taxon>Bacteroidota</taxon>
        <taxon>Flavobacteriia</taxon>
        <taxon>Flavobacteriales</taxon>
        <taxon>Flavobacteriaceae</taxon>
        <taxon>Mesohalobacter</taxon>
    </lineage>
</organism>
<dbReference type="InterPro" id="IPR027039">
    <property type="entry name" value="Crtac1"/>
</dbReference>
<dbReference type="PANTHER" id="PTHR16026:SF0">
    <property type="entry name" value="CARTILAGE ACIDIC PROTEIN 1"/>
    <property type="match status" value="1"/>
</dbReference>
<dbReference type="AlphaFoldDB" id="A0A4U5TPD5"/>
<evidence type="ECO:0000259" key="2">
    <source>
        <dbReference type="Pfam" id="PF07593"/>
    </source>
</evidence>
<name>A0A4U5TPD5_9FLAO</name>
<feature type="domain" description="ASPIC/UnbV" evidence="2">
    <location>
        <begin position="527"/>
        <end position="594"/>
    </location>
</feature>